<dbReference type="Pfam" id="PF13531">
    <property type="entry name" value="SBP_bac_11"/>
    <property type="match status" value="1"/>
</dbReference>
<dbReference type="RefSeq" id="WP_069729328.1">
    <property type="nucleotide sequence ID" value="NZ_JABWPE010000020.1"/>
</dbReference>
<dbReference type="EMBL" id="JABWPM010000020">
    <property type="protein sequence ID" value="NUY98063.1"/>
    <property type="molecule type" value="Genomic_DNA"/>
</dbReference>
<dbReference type="PANTHER" id="PTHR30632">
    <property type="entry name" value="MOLYBDATE-BINDING PERIPLASMIC PROTEIN"/>
    <property type="match status" value="1"/>
</dbReference>
<name>A0A7Y6NGK7_9GAMM</name>
<dbReference type="GO" id="GO:0015689">
    <property type="term" value="P:molybdate ion transport"/>
    <property type="evidence" value="ECO:0007669"/>
    <property type="project" value="TreeGrafter"/>
</dbReference>
<comment type="caution">
    <text evidence="1">The sequence shown here is derived from an EMBL/GenBank/DDBJ whole genome shotgun (WGS) entry which is preliminary data.</text>
</comment>
<dbReference type="Proteomes" id="UP000566985">
    <property type="component" value="Unassembled WGS sequence"/>
</dbReference>
<dbReference type="NCBIfam" id="NF002918">
    <property type="entry name" value="PRK03537.1-4"/>
    <property type="match status" value="1"/>
</dbReference>
<dbReference type="PANTHER" id="PTHR30632:SF0">
    <property type="entry name" value="SULFATE-BINDING PROTEIN"/>
    <property type="match status" value="1"/>
</dbReference>
<dbReference type="SUPFAM" id="SSF53850">
    <property type="entry name" value="Periplasmic binding protein-like II"/>
    <property type="match status" value="1"/>
</dbReference>
<dbReference type="Gene3D" id="3.40.190.10">
    <property type="entry name" value="Periplasmic binding protein-like II"/>
    <property type="match status" value="2"/>
</dbReference>
<dbReference type="GO" id="GO:0030973">
    <property type="term" value="F:molybdate ion binding"/>
    <property type="evidence" value="ECO:0007669"/>
    <property type="project" value="TreeGrafter"/>
</dbReference>
<proteinExistence type="predicted"/>
<dbReference type="InterPro" id="IPR050682">
    <property type="entry name" value="ModA/WtpA"/>
</dbReference>
<protein>
    <submittedName>
        <fullName evidence="1">Molybdate ABC transporter substrate-binding protein</fullName>
    </submittedName>
</protein>
<accession>A0A7Y6NGK7</accession>
<reference evidence="1 2" key="1">
    <citation type="submission" date="2020-05" db="EMBL/GenBank/DDBJ databases">
        <title>Whole Genome Sequences of Enterobacteriales Associated with the International Space Station.</title>
        <authorList>
            <person name="Bharadwaj A."/>
            <person name="Daudu R."/>
            <person name="Singh N."/>
            <person name="Wood J."/>
            <person name="Debieu M."/>
            <person name="Mason C."/>
            <person name="Wang C."/>
            <person name="Venkateswaran K."/>
        </authorList>
    </citation>
    <scope>NUCLEOTIDE SEQUENCE [LARGE SCALE GENOMIC DNA]</scope>
    <source>
        <strain evidence="1 2">IF5SW-B1</strain>
    </source>
</reference>
<gene>
    <name evidence="1" type="ORF">HU668_16520</name>
</gene>
<evidence type="ECO:0000313" key="2">
    <source>
        <dbReference type="Proteomes" id="UP000566985"/>
    </source>
</evidence>
<dbReference type="AlphaFoldDB" id="A0A7Y6NGK7"/>
<evidence type="ECO:0000313" key="1">
    <source>
        <dbReference type="EMBL" id="NUY98063.1"/>
    </source>
</evidence>
<organism evidence="1 2">
    <name type="scientific">Pantoea brenneri</name>
    <dbReference type="NCBI Taxonomy" id="472694"/>
    <lineage>
        <taxon>Bacteria</taxon>
        <taxon>Pseudomonadati</taxon>
        <taxon>Pseudomonadota</taxon>
        <taxon>Gammaproteobacteria</taxon>
        <taxon>Enterobacterales</taxon>
        <taxon>Erwiniaceae</taxon>
        <taxon>Pantoea</taxon>
    </lineage>
</organism>
<sequence length="227" mass="24177">MRVLAAGSLKSVWPALMAHFPHAVDSVFGPAGLLRERIEAGESCDLFASANMAHPQRLLDDGRALSVSPFASNTLCLTVRNDVLQTGDDWFTLLTRHELRLATSTPVSDPSGDYTQALFSRMGPAGEAVRQRAMPLVGGPDSVPVPAGRLAAEWLLIEGQADLFIGYSSYRTALRQVAGLTVIDIPAAYNPRVAYGCAVITPQAERLAQFLASAQAKAVLRQAGFGG</sequence>
<dbReference type="GeneID" id="57346704"/>